<keyword evidence="3" id="KW-0328">Glycosyltransferase</keyword>
<dbReference type="InterPro" id="IPR004835">
    <property type="entry name" value="Chitin_synth"/>
</dbReference>
<keyword evidence="3" id="KW-0808">Transferase</keyword>
<evidence type="ECO:0000256" key="4">
    <source>
        <dbReference type="ARBA" id="ARBA00022692"/>
    </source>
</evidence>
<evidence type="ECO:0000313" key="9">
    <source>
        <dbReference type="EMBL" id="ORX78932.1"/>
    </source>
</evidence>
<organism evidence="9 10">
    <name type="scientific">Anaeromyces robustus</name>
    <dbReference type="NCBI Taxonomy" id="1754192"/>
    <lineage>
        <taxon>Eukaryota</taxon>
        <taxon>Fungi</taxon>
        <taxon>Fungi incertae sedis</taxon>
        <taxon>Chytridiomycota</taxon>
        <taxon>Chytridiomycota incertae sedis</taxon>
        <taxon>Neocallimastigomycetes</taxon>
        <taxon>Neocallimastigales</taxon>
        <taxon>Neocallimastigaceae</taxon>
        <taxon>Anaeromyces</taxon>
    </lineage>
</organism>
<evidence type="ECO:0000256" key="3">
    <source>
        <dbReference type="ARBA" id="ARBA00022676"/>
    </source>
</evidence>
<feature type="transmembrane region" description="Helical" evidence="8">
    <location>
        <begin position="567"/>
        <end position="587"/>
    </location>
</feature>
<dbReference type="STRING" id="1754192.A0A1Y1WZR6"/>
<keyword evidence="10" id="KW-1185">Reference proteome</keyword>
<dbReference type="InterPro" id="IPR029044">
    <property type="entry name" value="Nucleotide-diphossugar_trans"/>
</dbReference>
<proteinExistence type="predicted"/>
<dbReference type="OrthoDB" id="5321960at2759"/>
<evidence type="ECO:0000256" key="8">
    <source>
        <dbReference type="SAM" id="Phobius"/>
    </source>
</evidence>
<reference evidence="9 10" key="2">
    <citation type="submission" date="2016-08" db="EMBL/GenBank/DDBJ databases">
        <title>Pervasive Adenine N6-methylation of Active Genes in Fungi.</title>
        <authorList>
            <consortium name="DOE Joint Genome Institute"/>
            <person name="Mondo S.J."/>
            <person name="Dannebaum R.O."/>
            <person name="Kuo R.C."/>
            <person name="Labutti K."/>
            <person name="Haridas S."/>
            <person name="Kuo A."/>
            <person name="Salamov A."/>
            <person name="Ahrendt S.R."/>
            <person name="Lipzen A."/>
            <person name="Sullivan W."/>
            <person name="Andreopoulos W.B."/>
            <person name="Clum A."/>
            <person name="Lindquist E."/>
            <person name="Daum C."/>
            <person name="Ramamoorthy G.K."/>
            <person name="Gryganskyi A."/>
            <person name="Culley D."/>
            <person name="Magnuson J.K."/>
            <person name="James T.Y."/>
            <person name="O'Malley M.A."/>
            <person name="Stajich J.E."/>
            <person name="Spatafora J.W."/>
            <person name="Visel A."/>
            <person name="Grigoriev I.V."/>
        </authorList>
    </citation>
    <scope>NUCLEOTIDE SEQUENCE [LARGE SCALE GENOMIC DNA]</scope>
    <source>
        <strain evidence="9 10">S4</strain>
    </source>
</reference>
<dbReference type="PANTHER" id="PTHR22914:SF46">
    <property type="entry name" value="CHITIN SYNTHASE"/>
    <property type="match status" value="1"/>
</dbReference>
<keyword evidence="4 8" id="KW-0812">Transmembrane</keyword>
<dbReference type="GO" id="GO:0030428">
    <property type="term" value="C:cell septum"/>
    <property type="evidence" value="ECO:0007669"/>
    <property type="project" value="TreeGrafter"/>
</dbReference>
<accession>A0A1Y1WZR6</accession>
<feature type="region of interest" description="Disordered" evidence="7">
    <location>
        <begin position="88"/>
        <end position="117"/>
    </location>
</feature>
<comment type="subcellular location">
    <subcellularLocation>
        <location evidence="1">Membrane</location>
        <topology evidence="1">Multi-pass membrane protein</topology>
    </subcellularLocation>
</comment>
<evidence type="ECO:0000256" key="1">
    <source>
        <dbReference type="ARBA" id="ARBA00004141"/>
    </source>
</evidence>
<dbReference type="GO" id="GO:0004100">
    <property type="term" value="F:chitin synthase activity"/>
    <property type="evidence" value="ECO:0007669"/>
    <property type="project" value="UniProtKB-EC"/>
</dbReference>
<sequence length="842" mass="96396">MLLINIPLPFKFPDWFIKLSVYVVTSIFIILLTTPIFTMIYTKIITEKKKEIRKMNFQNSIVQRERTIINSVSAQDIINNHFGSSKSLTNLDQKGSNPNLNKAPSSSYINNHGGEEHSSLNRINNLHKGSSTPYITNNNNEEYSLNRINNLYKGSSTQINNEEYSSTSRLNPQQSDINQSSTKINMNNSLISIEQDPIVCIIMPIYNELLPILVDAIERIVDSTYDKTKLHLYLSFDEENESFLYLKLMCCLGAQSYRLSKGNETPELGHSSNGVENYPSDTNHNSYNIGGYPPIFNMVYRDVKLTIMRNKHEGKRITQANTFKVIKQTYEDFVLTSPNNSALTVLFIDSDVLIEPNAIRELVECINDGKMAVTGLITCATTSKNTNFWWLLQDLEYVQGQMMDRCLESFLGGVTCLPGALTMVDFNALKEVEEDYFKSSNFTKSINIIDYARFHLGEDRYLTHLFMDSLPYPNAVGFCSTAVCKTEAPKRLSVLLKQRRRWLLGTFANEIYMFTDPVLWKSRPLLLLLRFTHNCTRSISLLLYIFVISAIAGLFTKEGVTIEVPMLLVAIVIPLITNWIYMIYFGVTLHRYKTLLYPIMYFVHPFFSWLCFVYTIFTFNKKTWGGPRTISNPTTNIPDRTKSILPIRSSGLSKLSSGNDEDEDDDVFENEIFNMYSEEYNKTIYLSEVDKNTLYNAYGGIKREKDIETIVNRIHSPNRNSRNRLSELFRLDKRGSNNSRSIMISPVSAMSQTSYTDTIVPTKINHPINHDNNSSHGTIIANSTNIVPTKQPFYKMYYGKGKERVDSEYSNTNTINSNFSNSPSPYPESNKHDSDSRTIYNK</sequence>
<reference evidence="9 10" key="1">
    <citation type="submission" date="2016-08" db="EMBL/GenBank/DDBJ databases">
        <title>A Parts List for Fungal Cellulosomes Revealed by Comparative Genomics.</title>
        <authorList>
            <consortium name="DOE Joint Genome Institute"/>
            <person name="Haitjema C.H."/>
            <person name="Gilmore S.P."/>
            <person name="Henske J.K."/>
            <person name="Solomon K.V."/>
            <person name="De Groot R."/>
            <person name="Kuo A."/>
            <person name="Mondo S.J."/>
            <person name="Salamov A.A."/>
            <person name="Labutti K."/>
            <person name="Zhao Z."/>
            <person name="Chiniquy J."/>
            <person name="Barry K."/>
            <person name="Brewer H.M."/>
            <person name="Purvine S.O."/>
            <person name="Wright A.T."/>
            <person name="Boxma B."/>
            <person name="Van Alen T."/>
            <person name="Hackstein J.H."/>
            <person name="Baker S.E."/>
            <person name="Grigoriev I.V."/>
            <person name="O'Malley M.A."/>
        </authorList>
    </citation>
    <scope>NUCLEOTIDE SEQUENCE [LARGE SCALE GENOMIC DNA]</scope>
    <source>
        <strain evidence="9 10">S4</strain>
    </source>
</reference>
<protein>
    <recommendedName>
        <fullName evidence="2">chitin synthase</fullName>
        <ecNumber evidence="2">2.4.1.16</ecNumber>
    </recommendedName>
</protein>
<feature type="transmembrane region" description="Helical" evidence="8">
    <location>
        <begin position="20"/>
        <end position="45"/>
    </location>
</feature>
<evidence type="ECO:0000256" key="2">
    <source>
        <dbReference type="ARBA" id="ARBA00012543"/>
    </source>
</evidence>
<dbReference type="GO" id="GO:0006031">
    <property type="term" value="P:chitin biosynthetic process"/>
    <property type="evidence" value="ECO:0007669"/>
    <property type="project" value="TreeGrafter"/>
</dbReference>
<dbReference type="Pfam" id="PF03142">
    <property type="entry name" value="Chitin_synth_2"/>
    <property type="match status" value="1"/>
</dbReference>
<feature type="region of interest" description="Disordered" evidence="7">
    <location>
        <begin position="808"/>
        <end position="842"/>
    </location>
</feature>
<evidence type="ECO:0000256" key="6">
    <source>
        <dbReference type="ARBA" id="ARBA00023136"/>
    </source>
</evidence>
<feature type="transmembrane region" description="Helical" evidence="8">
    <location>
        <begin position="599"/>
        <end position="619"/>
    </location>
</feature>
<dbReference type="Proteomes" id="UP000193944">
    <property type="component" value="Unassembled WGS sequence"/>
</dbReference>
<evidence type="ECO:0000313" key="10">
    <source>
        <dbReference type="Proteomes" id="UP000193944"/>
    </source>
</evidence>
<comment type="caution">
    <text evidence="9">The sequence shown here is derived from an EMBL/GenBank/DDBJ whole genome shotgun (WGS) entry which is preliminary data.</text>
</comment>
<dbReference type="GO" id="GO:0016020">
    <property type="term" value="C:membrane"/>
    <property type="evidence" value="ECO:0007669"/>
    <property type="project" value="UniProtKB-SubCell"/>
</dbReference>
<feature type="transmembrane region" description="Helical" evidence="8">
    <location>
        <begin position="539"/>
        <end position="555"/>
    </location>
</feature>
<evidence type="ECO:0000256" key="5">
    <source>
        <dbReference type="ARBA" id="ARBA00022989"/>
    </source>
</evidence>
<dbReference type="EC" id="2.4.1.16" evidence="2"/>
<gene>
    <name evidence="9" type="ORF">BCR32DRAFT_234667</name>
</gene>
<dbReference type="GO" id="GO:0071944">
    <property type="term" value="C:cell periphery"/>
    <property type="evidence" value="ECO:0007669"/>
    <property type="project" value="TreeGrafter"/>
</dbReference>
<feature type="compositionally biased region" description="Low complexity" evidence="7">
    <location>
        <begin position="810"/>
        <end position="823"/>
    </location>
</feature>
<keyword evidence="6 8" id="KW-0472">Membrane</keyword>
<dbReference type="PANTHER" id="PTHR22914">
    <property type="entry name" value="CHITIN SYNTHASE"/>
    <property type="match status" value="1"/>
</dbReference>
<evidence type="ECO:0000256" key="7">
    <source>
        <dbReference type="SAM" id="MobiDB-lite"/>
    </source>
</evidence>
<feature type="compositionally biased region" description="Polar residues" evidence="7">
    <location>
        <begin position="88"/>
        <end position="110"/>
    </location>
</feature>
<dbReference type="AlphaFoldDB" id="A0A1Y1WZR6"/>
<dbReference type="EMBL" id="MCFG01000193">
    <property type="protein sequence ID" value="ORX78932.1"/>
    <property type="molecule type" value="Genomic_DNA"/>
</dbReference>
<name>A0A1Y1WZR6_9FUNG</name>
<keyword evidence="5 8" id="KW-1133">Transmembrane helix</keyword>
<dbReference type="SUPFAM" id="SSF53448">
    <property type="entry name" value="Nucleotide-diphospho-sugar transferases"/>
    <property type="match status" value="1"/>
</dbReference>